<dbReference type="PANTHER" id="PTHR13271">
    <property type="entry name" value="UNCHARACTERIZED PUTATIVE METHYLTRANSFERASE"/>
    <property type="match status" value="1"/>
</dbReference>
<dbReference type="InterPro" id="IPR050600">
    <property type="entry name" value="SETD3_SETD6_MTase"/>
</dbReference>
<gene>
    <name evidence="2" type="ORF">WJX75_006163</name>
</gene>
<dbReference type="PANTHER" id="PTHR13271:SF133">
    <property type="entry name" value="SET DOMAIN-CONTAINING PROTEIN"/>
    <property type="match status" value="1"/>
</dbReference>
<evidence type="ECO:0000259" key="1">
    <source>
        <dbReference type="Pfam" id="PF00856"/>
    </source>
</evidence>
<sequence length="373" mass="40615">MKYSRPVLMRQTKQKVAPFQLTICITSPKLTIADFAGLRGMAAADNIASGEVLVSLPVTAALVVSPKERSQLPASFCSTAFYSKKPWYVQMALKLLYERQLGPESKLAPYVMALPADFSTPLSWTDAQLQALCYPHLIKEVAAQRAGLKKLHAELAAATPGTPISEQDLMWALQAVRSRAFSGPYAGPTWRSRLKTFGALGALAAASIIVAHVPLEQVLNGAIAAALFNLLYDVVLSQKVKWFAMCPVVDFLNHKSSVQSEVEYEYFADRFSVRCQSSFSKGEQVFISYGRQSNDSLLQHYGFVEPSISHDTYTLPDLRAAALAVGDSSKVPGIASLPQSSKGILTRTGPDSKTEEVLKAAQLSKGQINKVRI</sequence>
<evidence type="ECO:0000313" key="3">
    <source>
        <dbReference type="Proteomes" id="UP001491310"/>
    </source>
</evidence>
<dbReference type="CDD" id="cd10527">
    <property type="entry name" value="SET_LSMT"/>
    <property type="match status" value="1"/>
</dbReference>
<dbReference type="Gene3D" id="3.90.1410.10">
    <property type="entry name" value="set domain protein methyltransferase, domain 1"/>
    <property type="match status" value="1"/>
</dbReference>
<name>A0ABR2Z0X1_9CHLO</name>
<dbReference type="EMBL" id="JALJOT010000002">
    <property type="protein sequence ID" value="KAK9917592.1"/>
    <property type="molecule type" value="Genomic_DNA"/>
</dbReference>
<dbReference type="Pfam" id="PF00856">
    <property type="entry name" value="SET"/>
    <property type="match status" value="1"/>
</dbReference>
<protein>
    <recommendedName>
        <fullName evidence="1">SET domain-containing protein</fullName>
    </recommendedName>
</protein>
<proteinExistence type="predicted"/>
<accession>A0ABR2Z0X1</accession>
<dbReference type="Proteomes" id="UP001491310">
    <property type="component" value="Unassembled WGS sequence"/>
</dbReference>
<comment type="caution">
    <text evidence="2">The sequence shown here is derived from an EMBL/GenBank/DDBJ whole genome shotgun (WGS) entry which is preliminary data.</text>
</comment>
<dbReference type="InterPro" id="IPR001214">
    <property type="entry name" value="SET_dom"/>
</dbReference>
<keyword evidence="3" id="KW-1185">Reference proteome</keyword>
<organism evidence="2 3">
    <name type="scientific">Coccomyxa subellipsoidea</name>
    <dbReference type="NCBI Taxonomy" id="248742"/>
    <lineage>
        <taxon>Eukaryota</taxon>
        <taxon>Viridiplantae</taxon>
        <taxon>Chlorophyta</taxon>
        <taxon>core chlorophytes</taxon>
        <taxon>Trebouxiophyceae</taxon>
        <taxon>Trebouxiophyceae incertae sedis</taxon>
        <taxon>Coccomyxaceae</taxon>
        <taxon>Coccomyxa</taxon>
    </lineage>
</organism>
<evidence type="ECO:0000313" key="2">
    <source>
        <dbReference type="EMBL" id="KAK9917592.1"/>
    </source>
</evidence>
<feature type="domain" description="SET" evidence="1">
    <location>
        <begin position="39"/>
        <end position="290"/>
    </location>
</feature>
<dbReference type="SUPFAM" id="SSF82199">
    <property type="entry name" value="SET domain"/>
    <property type="match status" value="1"/>
</dbReference>
<dbReference type="InterPro" id="IPR046341">
    <property type="entry name" value="SET_dom_sf"/>
</dbReference>
<reference evidence="2 3" key="1">
    <citation type="journal article" date="2024" name="Nat. Commun.">
        <title>Phylogenomics reveals the evolutionary origins of lichenization in chlorophyte algae.</title>
        <authorList>
            <person name="Puginier C."/>
            <person name="Libourel C."/>
            <person name="Otte J."/>
            <person name="Skaloud P."/>
            <person name="Haon M."/>
            <person name="Grisel S."/>
            <person name="Petersen M."/>
            <person name="Berrin J.G."/>
            <person name="Delaux P.M."/>
            <person name="Dal Grande F."/>
            <person name="Keller J."/>
        </authorList>
    </citation>
    <scope>NUCLEOTIDE SEQUENCE [LARGE SCALE GENOMIC DNA]</scope>
    <source>
        <strain evidence="2 3">SAG 216-7</strain>
    </source>
</reference>